<accession>A0ABX1NAQ2</accession>
<dbReference type="Gene3D" id="3.40.50.620">
    <property type="entry name" value="HUPs"/>
    <property type="match status" value="1"/>
</dbReference>
<evidence type="ECO:0000256" key="1">
    <source>
        <dbReference type="ARBA" id="ARBA00008791"/>
    </source>
</evidence>
<dbReference type="Proteomes" id="UP000634522">
    <property type="component" value="Unassembled WGS sequence"/>
</dbReference>
<dbReference type="PRINTS" id="PR01438">
    <property type="entry name" value="UNVRSLSTRESS"/>
</dbReference>
<dbReference type="Gene3D" id="3.40.50.12370">
    <property type="match status" value="1"/>
</dbReference>
<evidence type="ECO:0000259" key="2">
    <source>
        <dbReference type="Pfam" id="PF00582"/>
    </source>
</evidence>
<comment type="similarity">
    <text evidence="1">Belongs to the universal stress protein A family.</text>
</comment>
<evidence type="ECO:0000313" key="4">
    <source>
        <dbReference type="Proteomes" id="UP000634522"/>
    </source>
</evidence>
<organism evidence="3 4">
    <name type="scientific">Aromatoleum toluolicum</name>
    <dbReference type="NCBI Taxonomy" id="90060"/>
    <lineage>
        <taxon>Bacteria</taxon>
        <taxon>Pseudomonadati</taxon>
        <taxon>Pseudomonadota</taxon>
        <taxon>Betaproteobacteria</taxon>
        <taxon>Rhodocyclales</taxon>
        <taxon>Rhodocyclaceae</taxon>
        <taxon>Aromatoleum</taxon>
    </lineage>
</organism>
<dbReference type="CDD" id="cd00293">
    <property type="entry name" value="USP-like"/>
    <property type="match status" value="2"/>
</dbReference>
<feature type="domain" description="UspA" evidence="2">
    <location>
        <begin position="153"/>
        <end position="282"/>
    </location>
</feature>
<dbReference type="InterPro" id="IPR014729">
    <property type="entry name" value="Rossmann-like_a/b/a_fold"/>
</dbReference>
<dbReference type="SUPFAM" id="SSF52402">
    <property type="entry name" value="Adenine nucleotide alpha hydrolases-like"/>
    <property type="match status" value="2"/>
</dbReference>
<dbReference type="PANTHER" id="PTHR46268:SF6">
    <property type="entry name" value="UNIVERSAL STRESS PROTEIN UP12"/>
    <property type="match status" value="1"/>
</dbReference>
<dbReference type="EMBL" id="WTVS01000003">
    <property type="protein sequence ID" value="NMF96310.1"/>
    <property type="molecule type" value="Genomic_DNA"/>
</dbReference>
<dbReference type="RefSeq" id="WP_169137576.1">
    <property type="nucleotide sequence ID" value="NZ_WTVS01000003.1"/>
</dbReference>
<keyword evidence="4" id="KW-1185">Reference proteome</keyword>
<feature type="domain" description="UspA" evidence="2">
    <location>
        <begin position="31"/>
        <end position="134"/>
    </location>
</feature>
<evidence type="ECO:0000313" key="3">
    <source>
        <dbReference type="EMBL" id="NMF96310.1"/>
    </source>
</evidence>
<dbReference type="PANTHER" id="PTHR46268">
    <property type="entry name" value="STRESS RESPONSE PROTEIN NHAX"/>
    <property type="match status" value="1"/>
</dbReference>
<sequence length="283" mass="30918">MFPTAILALDVSEARRALLDCMPQLMAWGVNRIILTHIIHVGRMPEPKWGQHDYLEQDFQEVAGHLRERCPGITVEVVVGEAHDPADELLSIARDRAADLIVIGSRSHSMTRSLFLGSFARDVVRKTDLPLLVLSLVPTFSPEAGFRSPCEDMLRKVLLATDLSRHASAAERAAEKLAQTGAVIDCLHVIEPQMRLAMPRWPAMARAGLSELLDSLQRAGSRDGQTLIADGETAAVIARMAAEGDHSLILLGKHGQNWIEGRLIGSTATRVSETALRPILIAP</sequence>
<name>A0ABX1NAQ2_9RHOO</name>
<gene>
    <name evidence="3" type="ORF">GPA27_02735</name>
</gene>
<comment type="caution">
    <text evidence="3">The sequence shown here is derived from an EMBL/GenBank/DDBJ whole genome shotgun (WGS) entry which is preliminary data.</text>
</comment>
<proteinExistence type="inferred from homology"/>
<dbReference type="InterPro" id="IPR006015">
    <property type="entry name" value="Universal_stress_UspA"/>
</dbReference>
<protein>
    <recommendedName>
        <fullName evidence="2">UspA domain-containing protein</fullName>
    </recommendedName>
</protein>
<dbReference type="InterPro" id="IPR006016">
    <property type="entry name" value="UspA"/>
</dbReference>
<reference evidence="3 4" key="1">
    <citation type="submission" date="2019-12" db="EMBL/GenBank/DDBJ databases">
        <title>Comparative genomics gives insights into the taxonomy of the Azoarcus-Aromatoleum group and reveals separate origins of nif in the plant-associated Azoarcus and non-plant-associated Aromatoleum sub-groups.</title>
        <authorList>
            <person name="Lafos M."/>
            <person name="Maluk M."/>
            <person name="Batista M."/>
            <person name="Junghare M."/>
            <person name="Carmona M."/>
            <person name="Faoro H."/>
            <person name="Cruz L.M."/>
            <person name="Battistoni F."/>
            <person name="De Souza E."/>
            <person name="Pedrosa F."/>
            <person name="Chen W.-M."/>
            <person name="Poole P.S."/>
            <person name="Dixon R.A."/>
            <person name="James E.K."/>
        </authorList>
    </citation>
    <scope>NUCLEOTIDE SEQUENCE [LARGE SCALE GENOMIC DNA]</scope>
    <source>
        <strain evidence="3 4">T</strain>
    </source>
</reference>
<dbReference type="Pfam" id="PF00582">
    <property type="entry name" value="Usp"/>
    <property type="match status" value="2"/>
</dbReference>